<name>A0ACB9QCS9_BAUVA</name>
<protein>
    <submittedName>
        <fullName evidence="1">Uncharacterized protein</fullName>
    </submittedName>
</protein>
<dbReference type="Proteomes" id="UP000828941">
    <property type="component" value="Chromosome 1"/>
</dbReference>
<gene>
    <name evidence="1" type="ORF">L6164_001725</name>
</gene>
<evidence type="ECO:0000313" key="2">
    <source>
        <dbReference type="Proteomes" id="UP000828941"/>
    </source>
</evidence>
<organism evidence="1 2">
    <name type="scientific">Bauhinia variegata</name>
    <name type="common">Purple orchid tree</name>
    <name type="synonym">Phanera variegata</name>
    <dbReference type="NCBI Taxonomy" id="167791"/>
    <lineage>
        <taxon>Eukaryota</taxon>
        <taxon>Viridiplantae</taxon>
        <taxon>Streptophyta</taxon>
        <taxon>Embryophyta</taxon>
        <taxon>Tracheophyta</taxon>
        <taxon>Spermatophyta</taxon>
        <taxon>Magnoliopsida</taxon>
        <taxon>eudicotyledons</taxon>
        <taxon>Gunneridae</taxon>
        <taxon>Pentapetalae</taxon>
        <taxon>rosids</taxon>
        <taxon>fabids</taxon>
        <taxon>Fabales</taxon>
        <taxon>Fabaceae</taxon>
        <taxon>Cercidoideae</taxon>
        <taxon>Cercideae</taxon>
        <taxon>Bauhiniinae</taxon>
        <taxon>Bauhinia</taxon>
    </lineage>
</organism>
<keyword evidence="2" id="KW-1185">Reference proteome</keyword>
<dbReference type="EMBL" id="CM039426">
    <property type="protein sequence ID" value="KAI4357799.1"/>
    <property type="molecule type" value="Genomic_DNA"/>
</dbReference>
<accession>A0ACB9QCS9</accession>
<proteinExistence type="predicted"/>
<comment type="caution">
    <text evidence="1">The sequence shown here is derived from an EMBL/GenBank/DDBJ whole genome shotgun (WGS) entry which is preliminary data.</text>
</comment>
<sequence length="166" mass="18288">MEAGKVDEKNKVLVAIDESEHSHYALQWALENLEHSIIRDSKLILFSVISIEDLGYTYASSFGAALSFTAPELILSIQENQKKVKLAILEKAKETCAQHGVVAETQTEFGNPKEAICEAVEKLNVQLLVLGSHSRGALQRAFLGSVSNYCVHHANCTVLVVKKPRQ</sequence>
<reference evidence="1 2" key="1">
    <citation type="journal article" date="2022" name="DNA Res.">
        <title>Chromosomal-level genome assembly of the orchid tree Bauhinia variegata (Leguminosae; Cercidoideae) supports the allotetraploid origin hypothesis of Bauhinia.</title>
        <authorList>
            <person name="Zhong Y."/>
            <person name="Chen Y."/>
            <person name="Zheng D."/>
            <person name="Pang J."/>
            <person name="Liu Y."/>
            <person name="Luo S."/>
            <person name="Meng S."/>
            <person name="Qian L."/>
            <person name="Wei D."/>
            <person name="Dai S."/>
            <person name="Zhou R."/>
        </authorList>
    </citation>
    <scope>NUCLEOTIDE SEQUENCE [LARGE SCALE GENOMIC DNA]</scope>
    <source>
        <strain evidence="1">BV-YZ2020</strain>
    </source>
</reference>
<evidence type="ECO:0000313" key="1">
    <source>
        <dbReference type="EMBL" id="KAI4357799.1"/>
    </source>
</evidence>